<dbReference type="InterPro" id="IPR036259">
    <property type="entry name" value="MFS_trans_sf"/>
</dbReference>
<keyword evidence="3 4" id="KW-0472">Membrane</keyword>
<evidence type="ECO:0000259" key="5">
    <source>
        <dbReference type="PROSITE" id="PS50850"/>
    </source>
</evidence>
<dbReference type="Gene3D" id="1.20.1250.20">
    <property type="entry name" value="MFS general substrate transporter like domains"/>
    <property type="match status" value="2"/>
</dbReference>
<dbReference type="Proteomes" id="UP000008793">
    <property type="component" value="Chromosome"/>
</dbReference>
<evidence type="ECO:0000313" key="7">
    <source>
        <dbReference type="Proteomes" id="UP000008793"/>
    </source>
</evidence>
<feature type="transmembrane region" description="Helical" evidence="4">
    <location>
        <begin position="357"/>
        <end position="375"/>
    </location>
</feature>
<dbReference type="PANTHER" id="PTHR23523">
    <property type="match status" value="1"/>
</dbReference>
<dbReference type="HOGENOM" id="CLU_038046_4_0_6"/>
<dbReference type="STRING" id="634500.EbC_08900"/>
<feature type="transmembrane region" description="Helical" evidence="4">
    <location>
        <begin position="269"/>
        <end position="288"/>
    </location>
</feature>
<evidence type="ECO:0000256" key="3">
    <source>
        <dbReference type="ARBA" id="ARBA00023136"/>
    </source>
</evidence>
<sequence>MKSAFSAITLFALLVLLVGLNLRPLMAAVGPLLPLLQRQEQLTGTTISLLTTLPVLMMGVIALASGTVLRRIGYARGIAAGLGIITFACVFRGFYTSGGVLMATALAGGMGIGLVQAAMPALIKRRSARHTGTLMALFSTGIMGGAALAAATAEPLSVSLGLNYALGLAALPAALAFIIWFAAEKNQPQAATQPVQSTYSTSRAWLLLAFFGIGTGAYTLVLVWLPPFYIEHGWSARNSGFLLAALTLTEVVSGFIVSAVIHRFTDRRAPLLLVLLMILAGLLCLVFFGGKAAILSTLLLGLGIGALFPLSLIVTFDHAKTPEEAGKLLSFVQGGGYIIAATMPLIAGMVLDSTASLNTAWMLMSGGIVLLMILSRRFRPA</sequence>
<feature type="transmembrane region" description="Helical" evidence="4">
    <location>
        <begin position="294"/>
        <end position="316"/>
    </location>
</feature>
<keyword evidence="1 4" id="KW-0812">Transmembrane</keyword>
<dbReference type="SUPFAM" id="SSF103473">
    <property type="entry name" value="MFS general substrate transporter"/>
    <property type="match status" value="1"/>
</dbReference>
<dbReference type="AlphaFoldDB" id="D8MNL4"/>
<accession>D8MNL4</accession>
<evidence type="ECO:0000256" key="2">
    <source>
        <dbReference type="ARBA" id="ARBA00022989"/>
    </source>
</evidence>
<dbReference type="PROSITE" id="PS50850">
    <property type="entry name" value="MFS"/>
    <property type="match status" value="1"/>
</dbReference>
<reference evidence="6 7" key="1">
    <citation type="journal article" date="2010" name="BMC Genomics">
        <title>Genome comparison of the epiphytic bacteria Erwinia billingiae and E. tasmaniensis with the pear pathogen E. pyrifoliae.</title>
        <authorList>
            <person name="Kube M."/>
            <person name="Migdoll A.M."/>
            <person name="Gehring I."/>
            <person name="Heitmann K."/>
            <person name="Mayer Y."/>
            <person name="Kuhl H."/>
            <person name="Knaust F."/>
            <person name="Geider K."/>
            <person name="Reinhardt R."/>
        </authorList>
    </citation>
    <scope>NUCLEOTIDE SEQUENCE [LARGE SCALE GENOMIC DNA]</scope>
    <source>
        <strain evidence="6 7">Eb661</strain>
    </source>
</reference>
<dbReference type="InterPro" id="IPR020846">
    <property type="entry name" value="MFS_dom"/>
</dbReference>
<name>D8MNL4_ERWBE</name>
<feature type="transmembrane region" description="Helical" evidence="4">
    <location>
        <begin position="204"/>
        <end position="229"/>
    </location>
</feature>
<feature type="transmembrane region" description="Helical" evidence="4">
    <location>
        <begin position="328"/>
        <end position="351"/>
    </location>
</feature>
<evidence type="ECO:0000256" key="1">
    <source>
        <dbReference type="ARBA" id="ARBA00022692"/>
    </source>
</evidence>
<dbReference type="InterPro" id="IPR052524">
    <property type="entry name" value="MFS_Cyanate_Porter"/>
</dbReference>
<dbReference type="eggNOG" id="COG2807">
    <property type="taxonomic scope" value="Bacteria"/>
</dbReference>
<feature type="transmembrane region" description="Helical" evidence="4">
    <location>
        <begin position="241"/>
        <end position="262"/>
    </location>
</feature>
<dbReference type="InterPro" id="IPR011701">
    <property type="entry name" value="MFS"/>
</dbReference>
<proteinExistence type="predicted"/>
<feature type="transmembrane region" description="Helical" evidence="4">
    <location>
        <begin position="43"/>
        <end position="65"/>
    </location>
</feature>
<evidence type="ECO:0000313" key="6">
    <source>
        <dbReference type="EMBL" id="CAX58421.1"/>
    </source>
</evidence>
<gene>
    <name evidence="6" type="ordered locus">EbC_08900</name>
</gene>
<evidence type="ECO:0000256" key="4">
    <source>
        <dbReference type="SAM" id="Phobius"/>
    </source>
</evidence>
<organism evidence="7">
    <name type="scientific">Erwinia billingiae (strain Eb661)</name>
    <dbReference type="NCBI Taxonomy" id="634500"/>
    <lineage>
        <taxon>Bacteria</taxon>
        <taxon>Pseudomonadati</taxon>
        <taxon>Pseudomonadota</taxon>
        <taxon>Gammaproteobacteria</taxon>
        <taxon>Enterobacterales</taxon>
        <taxon>Erwiniaceae</taxon>
        <taxon>Erwinia</taxon>
    </lineage>
</organism>
<keyword evidence="7" id="KW-1185">Reference proteome</keyword>
<dbReference type="RefSeq" id="WP_013200924.1">
    <property type="nucleotide sequence ID" value="NC_014306.1"/>
</dbReference>
<feature type="transmembrane region" description="Helical" evidence="4">
    <location>
        <begin position="164"/>
        <end position="183"/>
    </location>
</feature>
<feature type="domain" description="Major facilitator superfamily (MFS) profile" evidence="5">
    <location>
        <begin position="7"/>
        <end position="381"/>
    </location>
</feature>
<dbReference type="Pfam" id="PF07690">
    <property type="entry name" value="MFS_1"/>
    <property type="match status" value="1"/>
</dbReference>
<feature type="transmembrane region" description="Helical" evidence="4">
    <location>
        <begin position="134"/>
        <end position="152"/>
    </location>
</feature>
<keyword evidence="2 4" id="KW-1133">Transmembrane helix</keyword>
<feature type="transmembrane region" description="Helical" evidence="4">
    <location>
        <begin position="77"/>
        <end position="95"/>
    </location>
</feature>
<dbReference type="PANTHER" id="PTHR23523:SF1">
    <property type="entry name" value="CYANATE TRANSPORT PROTEIN CYNX"/>
    <property type="match status" value="1"/>
</dbReference>
<feature type="transmembrane region" description="Helical" evidence="4">
    <location>
        <begin position="101"/>
        <end position="122"/>
    </location>
</feature>
<dbReference type="KEGG" id="ebi:EbC_08900"/>
<dbReference type="EMBL" id="FP236843">
    <property type="protein sequence ID" value="CAX58421.1"/>
    <property type="molecule type" value="Genomic_DNA"/>
</dbReference>
<protein>
    <submittedName>
        <fullName evidence="6">Major facilitator superfamily transporter</fullName>
    </submittedName>
</protein>
<dbReference type="GO" id="GO:0022857">
    <property type="term" value="F:transmembrane transporter activity"/>
    <property type="evidence" value="ECO:0007669"/>
    <property type="project" value="InterPro"/>
</dbReference>
<dbReference type="GeneID" id="90510912"/>